<proteinExistence type="inferred from homology"/>
<keyword evidence="4" id="KW-0489">Methyltransferase</keyword>
<organism evidence="4 5">
    <name type="scientific">Butyricicoccus porcorum</name>
    <dbReference type="NCBI Taxonomy" id="1945634"/>
    <lineage>
        <taxon>Bacteria</taxon>
        <taxon>Bacillati</taxon>
        <taxon>Bacillota</taxon>
        <taxon>Clostridia</taxon>
        <taxon>Eubacteriales</taxon>
        <taxon>Butyricicoccaceae</taxon>
        <taxon>Butyricicoccus</taxon>
    </lineage>
</organism>
<keyword evidence="4" id="KW-0808">Transferase</keyword>
<evidence type="ECO:0000256" key="2">
    <source>
        <dbReference type="ARBA" id="ARBA00033753"/>
    </source>
</evidence>
<dbReference type="RefSeq" id="WP_087017232.1">
    <property type="nucleotide sequence ID" value="NZ_CP178353.1"/>
</dbReference>
<dbReference type="Gene3D" id="3.30.2310.10">
    <property type="entry name" value="YaeB-like"/>
    <property type="match status" value="1"/>
</dbReference>
<dbReference type="NCBIfam" id="TIGR00104">
    <property type="entry name" value="tRNA_TsaA"/>
    <property type="match status" value="1"/>
</dbReference>
<evidence type="ECO:0000313" key="4">
    <source>
        <dbReference type="EMBL" id="OUM21366.1"/>
    </source>
</evidence>
<evidence type="ECO:0000313" key="5">
    <source>
        <dbReference type="Proteomes" id="UP000194903"/>
    </source>
</evidence>
<accession>A0A252F6I8</accession>
<dbReference type="CDD" id="cd09281">
    <property type="entry name" value="UPF0066"/>
    <property type="match status" value="1"/>
</dbReference>
<dbReference type="Proteomes" id="UP000194903">
    <property type="component" value="Unassembled WGS sequence"/>
</dbReference>
<sequence>MEHQMKIIARIHTDFPTKFGIPRQSGIVDALRASIVFEPEFRNPDALRGLDGFSHIWLIWQFSEGIRETWSPTVRPPRLGGNTRMGVFATRSPFRPNPIGLSSVRLAGIDLHTPDGPVLYVSGADLMDGTPIYDIKPYLPYADSHPEASEGFAHPVRDAALHVNIPAEWLDKIPMERQEALRGVLAHDPRPSYQNDPTRIYGMAFAGLEIKFRVDGDTLTVCGVCAQT</sequence>
<dbReference type="GO" id="GO:0008168">
    <property type="term" value="F:methyltransferase activity"/>
    <property type="evidence" value="ECO:0007669"/>
    <property type="project" value="UniProtKB-KW"/>
</dbReference>
<dbReference type="PROSITE" id="PS01318">
    <property type="entry name" value="TSAA_1"/>
    <property type="match status" value="1"/>
</dbReference>
<comment type="caution">
    <text evidence="4">The sequence shown here is derived from an EMBL/GenBank/DDBJ whole genome shotgun (WGS) entry which is preliminary data.</text>
</comment>
<dbReference type="Pfam" id="PF01980">
    <property type="entry name" value="TrmO_N"/>
    <property type="match status" value="1"/>
</dbReference>
<dbReference type="OrthoDB" id="9804309at2"/>
<dbReference type="Pfam" id="PF18389">
    <property type="entry name" value="TrmO_C"/>
    <property type="match status" value="1"/>
</dbReference>
<dbReference type="PROSITE" id="PS51668">
    <property type="entry name" value="TSAA_2"/>
    <property type="match status" value="1"/>
</dbReference>
<comment type="similarity">
    <text evidence="2">Belongs to the tRNA methyltransferase O family.</text>
</comment>
<dbReference type="GO" id="GO:0032259">
    <property type="term" value="P:methylation"/>
    <property type="evidence" value="ECO:0007669"/>
    <property type="project" value="UniProtKB-KW"/>
</dbReference>
<dbReference type="InterPro" id="IPR036413">
    <property type="entry name" value="YaeB-like_sf"/>
</dbReference>
<dbReference type="InterPro" id="IPR040372">
    <property type="entry name" value="YaeB-like"/>
</dbReference>
<dbReference type="PANTHER" id="PTHR12818">
    <property type="entry name" value="TRNA (ADENINE(37)-N6)-METHYLTRANSFERASE"/>
    <property type="match status" value="1"/>
</dbReference>
<feature type="domain" description="TsaA-like" evidence="3">
    <location>
        <begin position="5"/>
        <end position="147"/>
    </location>
</feature>
<dbReference type="AlphaFoldDB" id="A0A252F6I8"/>
<name>A0A252F6I8_9FIRM</name>
<dbReference type="EMBL" id="NHOC01000002">
    <property type="protein sequence ID" value="OUM21366.1"/>
    <property type="molecule type" value="Genomic_DNA"/>
</dbReference>
<evidence type="ECO:0000259" key="3">
    <source>
        <dbReference type="PROSITE" id="PS51668"/>
    </source>
</evidence>
<dbReference type="InterPro" id="IPR023368">
    <property type="entry name" value="UPF0066_cons_site"/>
</dbReference>
<gene>
    <name evidence="4" type="ORF">CBW42_01990</name>
</gene>
<dbReference type="InterPro" id="IPR023370">
    <property type="entry name" value="TrmO-like_N"/>
</dbReference>
<keyword evidence="5" id="KW-1185">Reference proteome</keyword>
<evidence type="ECO:0000256" key="1">
    <source>
        <dbReference type="ARBA" id="ARBA00022691"/>
    </source>
</evidence>
<dbReference type="SUPFAM" id="SSF118196">
    <property type="entry name" value="YaeB-like"/>
    <property type="match status" value="1"/>
</dbReference>
<dbReference type="PANTHER" id="PTHR12818:SF0">
    <property type="entry name" value="TRNA (ADENINE(37)-N6)-METHYLTRANSFERASE"/>
    <property type="match status" value="1"/>
</dbReference>
<keyword evidence="1" id="KW-0949">S-adenosyl-L-methionine</keyword>
<reference evidence="4 5" key="1">
    <citation type="submission" date="2017-05" db="EMBL/GenBank/DDBJ databases">
        <title>Butyricicoccus porcorum sp. nov. a butyrate-producing bacterium from the swine intestinal tract.</title>
        <authorList>
            <person name="Trachsel J."/>
            <person name="Humphrey S."/>
            <person name="Allen H.K."/>
        </authorList>
    </citation>
    <scope>NUCLEOTIDE SEQUENCE [LARGE SCALE GENOMIC DNA]</scope>
    <source>
        <strain evidence="4">BB10</strain>
    </source>
</reference>
<protein>
    <submittedName>
        <fullName evidence="4">tRNA (N6-threonylcarbamoyladenosine(37)-N6)-methyltransferase TrmO</fullName>
    </submittedName>
</protein>
<dbReference type="Gene3D" id="2.40.30.70">
    <property type="entry name" value="YaeB-like"/>
    <property type="match status" value="1"/>
</dbReference>
<dbReference type="InterPro" id="IPR041369">
    <property type="entry name" value="TrmO_C"/>
</dbReference>
<dbReference type="InterPro" id="IPR036414">
    <property type="entry name" value="YaeB_N_sf"/>
</dbReference>